<comment type="caution">
    <text evidence="6">The sequence shown here is derived from an EMBL/GenBank/DDBJ whole genome shotgun (WGS) entry which is preliminary data.</text>
</comment>
<keyword evidence="2" id="KW-0378">Hydrolase</keyword>
<dbReference type="Pfam" id="PF00488">
    <property type="entry name" value="MutS_V"/>
    <property type="match status" value="1"/>
</dbReference>
<feature type="domain" description="DNA mismatch repair proteins mutS family" evidence="5">
    <location>
        <begin position="405"/>
        <end position="421"/>
    </location>
</feature>
<dbReference type="GO" id="GO:0005524">
    <property type="term" value="F:ATP binding"/>
    <property type="evidence" value="ECO:0007669"/>
    <property type="project" value="UniProtKB-KW"/>
</dbReference>
<name>A0A0R2I181_CARDV</name>
<dbReference type="PANTHER" id="PTHR48466:SF2">
    <property type="entry name" value="OS10G0509000 PROTEIN"/>
    <property type="match status" value="1"/>
</dbReference>
<dbReference type="GO" id="GO:0045910">
    <property type="term" value="P:negative regulation of DNA recombination"/>
    <property type="evidence" value="ECO:0007669"/>
    <property type="project" value="InterPro"/>
</dbReference>
<evidence type="ECO:0000259" key="5">
    <source>
        <dbReference type="PROSITE" id="PS00486"/>
    </source>
</evidence>
<dbReference type="EMBL" id="JQBS01000032">
    <property type="protein sequence ID" value="KRN56293.1"/>
    <property type="molecule type" value="Genomic_DNA"/>
</dbReference>
<dbReference type="InterPro" id="IPR036187">
    <property type="entry name" value="DNA_mismatch_repair_MutS_sf"/>
</dbReference>
<keyword evidence="7" id="KW-1185">Reference proteome</keyword>
<keyword evidence="2" id="KW-0255">Endonuclease</keyword>
<dbReference type="GO" id="GO:0030983">
    <property type="term" value="F:mismatched DNA binding"/>
    <property type="evidence" value="ECO:0007669"/>
    <property type="project" value="InterPro"/>
</dbReference>
<keyword evidence="3" id="KW-0067">ATP-binding</keyword>
<dbReference type="GO" id="GO:0016887">
    <property type="term" value="F:ATP hydrolysis activity"/>
    <property type="evidence" value="ECO:0007669"/>
    <property type="project" value="InterPro"/>
</dbReference>
<dbReference type="InterPro" id="IPR007696">
    <property type="entry name" value="DNA_mismatch_repair_MutS_core"/>
</dbReference>
<evidence type="ECO:0000256" key="3">
    <source>
        <dbReference type="ARBA" id="ARBA00022840"/>
    </source>
</evidence>
<dbReference type="AlphaFoldDB" id="A0A0R2I181"/>
<dbReference type="InterPro" id="IPR005747">
    <property type="entry name" value="MutS2"/>
</dbReference>
<dbReference type="PIRSF" id="PIRSF005814">
    <property type="entry name" value="MutS_YshD"/>
    <property type="match status" value="1"/>
</dbReference>
<gene>
    <name evidence="6" type="ORF">IV74_GL001406</name>
</gene>
<keyword evidence="4" id="KW-0238">DNA-binding</keyword>
<dbReference type="SUPFAM" id="SSF48334">
    <property type="entry name" value="DNA repair protein MutS, domain III"/>
    <property type="match status" value="1"/>
</dbReference>
<keyword evidence="1" id="KW-0547">Nucleotide-binding</keyword>
<dbReference type="GO" id="GO:0140664">
    <property type="term" value="F:ATP-dependent DNA damage sensor activity"/>
    <property type="evidence" value="ECO:0007669"/>
    <property type="project" value="InterPro"/>
</dbReference>
<dbReference type="SMART" id="SM00533">
    <property type="entry name" value="MUTSd"/>
    <property type="match status" value="1"/>
</dbReference>
<reference evidence="6 7" key="1">
    <citation type="journal article" date="2015" name="Genome Announc.">
        <title>Expanding the biotechnology potential of lactobacilli through comparative genomics of 213 strains and associated genera.</title>
        <authorList>
            <person name="Sun Z."/>
            <person name="Harris H.M."/>
            <person name="McCann A."/>
            <person name="Guo C."/>
            <person name="Argimon S."/>
            <person name="Zhang W."/>
            <person name="Yang X."/>
            <person name="Jeffery I.B."/>
            <person name="Cooney J.C."/>
            <person name="Kagawa T.F."/>
            <person name="Liu W."/>
            <person name="Song Y."/>
            <person name="Salvetti E."/>
            <person name="Wrobel A."/>
            <person name="Rasinkangas P."/>
            <person name="Parkhill J."/>
            <person name="Rea M.C."/>
            <person name="O'Sullivan O."/>
            <person name="Ritari J."/>
            <person name="Douillard F.P."/>
            <person name="Paul Ross R."/>
            <person name="Yang R."/>
            <person name="Briner A.E."/>
            <person name="Felis G.E."/>
            <person name="de Vos W.M."/>
            <person name="Barrangou R."/>
            <person name="Klaenhammer T.R."/>
            <person name="Caufield P.W."/>
            <person name="Cui Y."/>
            <person name="Zhang H."/>
            <person name="O'Toole P.W."/>
        </authorList>
    </citation>
    <scope>NUCLEOTIDE SEQUENCE [LARGE SCALE GENOMIC DNA]</scope>
    <source>
        <strain evidence="6 7">DSM 20623</strain>
    </source>
</reference>
<dbReference type="GO" id="GO:0004519">
    <property type="term" value="F:endonuclease activity"/>
    <property type="evidence" value="ECO:0007669"/>
    <property type="project" value="UniProtKB-KW"/>
</dbReference>
<dbReference type="SUPFAM" id="SSF52540">
    <property type="entry name" value="P-loop containing nucleoside triphosphate hydrolases"/>
    <property type="match status" value="1"/>
</dbReference>
<proteinExistence type="predicted"/>
<evidence type="ECO:0000313" key="7">
    <source>
        <dbReference type="Proteomes" id="UP000051658"/>
    </source>
</evidence>
<dbReference type="InterPro" id="IPR000432">
    <property type="entry name" value="DNA_mismatch_repair_MutS_C"/>
</dbReference>
<dbReference type="NCBIfam" id="TIGR01069">
    <property type="entry name" value="mutS2"/>
    <property type="match status" value="1"/>
</dbReference>
<organism evidence="6 7">
    <name type="scientific">Carnobacterium divergens DSM 20623</name>
    <dbReference type="NCBI Taxonomy" id="1449336"/>
    <lineage>
        <taxon>Bacteria</taxon>
        <taxon>Bacillati</taxon>
        <taxon>Bacillota</taxon>
        <taxon>Bacilli</taxon>
        <taxon>Lactobacillales</taxon>
        <taxon>Carnobacteriaceae</taxon>
        <taxon>Carnobacterium</taxon>
    </lineage>
</organism>
<evidence type="ECO:0000256" key="4">
    <source>
        <dbReference type="ARBA" id="ARBA00023125"/>
    </source>
</evidence>
<dbReference type="eggNOG" id="COG1193">
    <property type="taxonomic scope" value="Bacteria"/>
</dbReference>
<dbReference type="InterPro" id="IPR045076">
    <property type="entry name" value="MutS"/>
</dbReference>
<protein>
    <submittedName>
        <fullName evidence="6">DNA mismatch repair protein MutS2</fullName>
    </submittedName>
</protein>
<evidence type="ECO:0000313" key="6">
    <source>
        <dbReference type="EMBL" id="KRN56293.1"/>
    </source>
</evidence>
<sequence length="633" mass="71434">MNQQTNEKIQLTTLLEKVKSYTVSSLGKKRLDTLEPTANLTVVKRRLNETAEGRTLLDAKLHMPFMGLGMIDHLVTQLEKGLVLDAGELIECADFLRSCRLIKQFMEKNDSLAPLLATYSQSMETFLLIEEDIYFSIKNGQIDSEASKELKKIRRLIAERESKIDERLNKFLKNKTNQPYIQEFFVSKKNERFTIPIKASYKNQVTGTIIETSSKGTTVFIEPTSVSKLNDEIFELKMAEATETYQILATLSGLILENLQSININLELIAEYDLIFARAKYSREINGITPKLNTEGYIHLIDAKHPLLGEAAIPLNFKVGKEYRGLVITGPNAGGKTVVLKTVGLLSLATAYGLQIDAKAGTEIALFDQIFVEIGDSQSLENALSTFSAHIKSIAEMMELAKPNSLLLFDEIGSGTEPNEGAALAIAILEEFYQRGCIVVATTHYGEIKRYSEEHPDFMNAAMAFNQDTITPLYQLIIGESGESNALWIAKKMKLKLSVIEQAHLYQTSKAYNVEKKSFSINKKSKEEDTIITKETVDFKKGDRVLLTEKQKAGLIYSYDEKQEKATVYIEGELLEVLSKRLKLEIPATELYPMDYDLASLFVSYKERKEEHDIQRGSKKALKRIHKEIKKQQ</sequence>
<evidence type="ECO:0000256" key="1">
    <source>
        <dbReference type="ARBA" id="ARBA00022741"/>
    </source>
</evidence>
<evidence type="ECO:0000256" key="2">
    <source>
        <dbReference type="ARBA" id="ARBA00022759"/>
    </source>
</evidence>
<accession>A0A0R2I181</accession>
<dbReference type="RefSeq" id="WP_034570265.1">
    <property type="nucleotide sequence ID" value="NZ_JQBS01000032.1"/>
</dbReference>
<keyword evidence="2" id="KW-0540">Nuclease</keyword>
<dbReference type="PROSITE" id="PS00486">
    <property type="entry name" value="DNA_MISMATCH_REPAIR_2"/>
    <property type="match status" value="1"/>
</dbReference>
<dbReference type="GeneID" id="89588644"/>
<dbReference type="SMART" id="SM00534">
    <property type="entry name" value="MUTSac"/>
    <property type="match status" value="1"/>
</dbReference>
<dbReference type="InterPro" id="IPR027417">
    <property type="entry name" value="P-loop_NTPase"/>
</dbReference>
<dbReference type="GO" id="GO:0006298">
    <property type="term" value="P:mismatch repair"/>
    <property type="evidence" value="ECO:0007669"/>
    <property type="project" value="InterPro"/>
</dbReference>
<dbReference type="PATRIC" id="fig|1449336.4.peg.1436"/>
<dbReference type="PANTHER" id="PTHR48466">
    <property type="entry name" value="OS10G0509000 PROTEIN-RELATED"/>
    <property type="match status" value="1"/>
</dbReference>
<dbReference type="Gene3D" id="3.40.50.300">
    <property type="entry name" value="P-loop containing nucleotide triphosphate hydrolases"/>
    <property type="match status" value="1"/>
</dbReference>
<dbReference type="Proteomes" id="UP000051658">
    <property type="component" value="Unassembled WGS sequence"/>
</dbReference>